<organism evidence="2 3">
    <name type="scientific">Chryseobacterium gotjawalense</name>
    <dbReference type="NCBI Taxonomy" id="3042315"/>
    <lineage>
        <taxon>Bacteria</taxon>
        <taxon>Pseudomonadati</taxon>
        <taxon>Bacteroidota</taxon>
        <taxon>Flavobacteriia</taxon>
        <taxon>Flavobacteriales</taxon>
        <taxon>Weeksellaceae</taxon>
        <taxon>Chryseobacterium group</taxon>
        <taxon>Chryseobacterium</taxon>
    </lineage>
</organism>
<dbReference type="InterPro" id="IPR002686">
    <property type="entry name" value="Transposase_17"/>
</dbReference>
<dbReference type="InterPro" id="IPR036515">
    <property type="entry name" value="Transposase_17_sf"/>
</dbReference>
<reference evidence="2 3" key="1">
    <citation type="submission" date="2023-05" db="EMBL/GenBank/DDBJ databases">
        <title>Genomic insight into Chryseobacterium sp. wdc7 isolated forest soil (Gotjawal).</title>
        <authorList>
            <person name="Park S.-J."/>
        </authorList>
    </citation>
    <scope>NUCLEOTIDE SEQUENCE [LARGE SCALE GENOMIC DNA]</scope>
    <source>
        <strain evidence="3">wdc7</strain>
    </source>
</reference>
<dbReference type="SUPFAM" id="SSF143422">
    <property type="entry name" value="Transposase IS200-like"/>
    <property type="match status" value="1"/>
</dbReference>
<gene>
    <name evidence="2" type="ORF">QGN23_05630</name>
</gene>
<dbReference type="Proteomes" id="UP001241656">
    <property type="component" value="Chromosome"/>
</dbReference>
<protein>
    <submittedName>
        <fullName evidence="2">Transposase</fullName>
    </submittedName>
</protein>
<dbReference type="PANTHER" id="PTHR33360:SF2">
    <property type="entry name" value="TRANSPOSASE FOR INSERTION SEQUENCE ELEMENT IS200"/>
    <property type="match status" value="1"/>
</dbReference>
<proteinExistence type="predicted"/>
<dbReference type="SMART" id="SM01321">
    <property type="entry name" value="Y1_Tnp"/>
    <property type="match status" value="1"/>
</dbReference>
<accession>A0ABY8RFK6</accession>
<dbReference type="PANTHER" id="PTHR33360">
    <property type="entry name" value="TRANSPOSASE FOR INSERTION SEQUENCE ELEMENT IS200"/>
    <property type="match status" value="1"/>
</dbReference>
<dbReference type="Pfam" id="PF01797">
    <property type="entry name" value="Y1_Tnp"/>
    <property type="match status" value="1"/>
</dbReference>
<feature type="domain" description="Transposase IS200-like" evidence="1">
    <location>
        <begin position="5"/>
        <end position="120"/>
    </location>
</feature>
<dbReference type="EMBL" id="CP124855">
    <property type="protein sequence ID" value="WHF52755.1"/>
    <property type="molecule type" value="Genomic_DNA"/>
</dbReference>
<evidence type="ECO:0000259" key="1">
    <source>
        <dbReference type="SMART" id="SM01321"/>
    </source>
</evidence>
<dbReference type="Gene3D" id="3.30.70.1290">
    <property type="entry name" value="Transposase IS200-like"/>
    <property type="match status" value="1"/>
</dbReference>
<dbReference type="RefSeq" id="WP_282906018.1">
    <property type="nucleotide sequence ID" value="NZ_CP124855.1"/>
</dbReference>
<sequence length="154" mass="18764">MANTYTQIYIQRFFAVKFRENKISEEIRDEVEKYICGIFNHKKQSVLAIYANPDHIHIFFCYRNLQISIPDLVKVVKVESTNFINEKKYLKTHFSWQEGYGAFSYSKSQKENVIKYVLNQKEHHQKQSFKHEYIGFLKKFEIEFKNEYLFEFFE</sequence>
<keyword evidence="3" id="KW-1185">Reference proteome</keyword>
<evidence type="ECO:0000313" key="2">
    <source>
        <dbReference type="EMBL" id="WHF52755.1"/>
    </source>
</evidence>
<evidence type="ECO:0000313" key="3">
    <source>
        <dbReference type="Proteomes" id="UP001241656"/>
    </source>
</evidence>
<name>A0ABY8RFK6_9FLAO</name>